<evidence type="ECO:0000256" key="1">
    <source>
        <dbReference type="ARBA" id="ARBA00022741"/>
    </source>
</evidence>
<keyword evidence="2" id="KW-0067">ATP-binding</keyword>
<evidence type="ECO:0000256" key="2">
    <source>
        <dbReference type="ARBA" id="ARBA00022840"/>
    </source>
</evidence>
<dbReference type="SUPFAM" id="SSF52540">
    <property type="entry name" value="P-loop containing nucleoside triphosphate hydrolases"/>
    <property type="match status" value="1"/>
</dbReference>
<evidence type="ECO:0000259" key="3">
    <source>
        <dbReference type="Pfam" id="PF13614"/>
    </source>
</evidence>
<reference evidence="4 5" key="1">
    <citation type="submission" date="2016-10" db="EMBL/GenBank/DDBJ databases">
        <authorList>
            <person name="de Groot N.N."/>
        </authorList>
    </citation>
    <scope>NUCLEOTIDE SEQUENCE [LARGE SCALE GENOMIC DNA]</scope>
    <source>
        <strain evidence="4 5">CGMCC 1.6848</strain>
    </source>
</reference>
<protein>
    <submittedName>
        <fullName evidence="4">Pilus assembly protein CpaE</fullName>
    </submittedName>
</protein>
<dbReference type="STRING" id="442341.SAMN04487959_103223"/>
<dbReference type="GO" id="GO:0005524">
    <property type="term" value="F:ATP binding"/>
    <property type="evidence" value="ECO:0007669"/>
    <property type="project" value="UniProtKB-KW"/>
</dbReference>
<gene>
    <name evidence="4" type="ORF">SAMN04487959_103223</name>
</gene>
<dbReference type="GO" id="GO:0009898">
    <property type="term" value="C:cytoplasmic side of plasma membrane"/>
    <property type="evidence" value="ECO:0007669"/>
    <property type="project" value="TreeGrafter"/>
</dbReference>
<dbReference type="GO" id="GO:0051782">
    <property type="term" value="P:negative regulation of cell division"/>
    <property type="evidence" value="ECO:0007669"/>
    <property type="project" value="TreeGrafter"/>
</dbReference>
<dbReference type="RefSeq" id="WP_092844160.1">
    <property type="nucleotide sequence ID" value="NZ_FOPY01000003.1"/>
</dbReference>
<dbReference type="AlphaFoldDB" id="A0A1I2ZN07"/>
<dbReference type="EMBL" id="FOPY01000003">
    <property type="protein sequence ID" value="SFH38899.1"/>
    <property type="molecule type" value="Genomic_DNA"/>
</dbReference>
<dbReference type="InterPro" id="IPR011006">
    <property type="entry name" value="CheY-like_superfamily"/>
</dbReference>
<dbReference type="InterPro" id="IPR027417">
    <property type="entry name" value="P-loop_NTPase"/>
</dbReference>
<feature type="domain" description="AAA" evidence="3">
    <location>
        <begin position="135"/>
        <end position="293"/>
    </location>
</feature>
<evidence type="ECO:0000313" key="5">
    <source>
        <dbReference type="Proteomes" id="UP000199040"/>
    </source>
</evidence>
<sequence>MRSRLELLLAGRSREVLATLEASLKARGDISVRTRLFINGDHDSLQGIYPLPDALVLVASDNWRAEMAALSERSPSERPPLLIVGEQGNADLVRVAMRAGARDFLSPPVNDDDMAEFLNDLLRAKRVESSQKAARLTAVINAKGGSGASMIAANLAHVLAKALDRQTVLMDMDVQFGALPLYFNLTPRHGLVRALELVDSLDLLALEGYVLKHQSGLDLLASTPEDRMTIAEVPESRVEMLLKLLGEAYDDVVVDLPRWVSGATAMTLEHADHVLVVMEQGVAHLRDAQQLVSILGSELHVDDAQVTIVVNRFSKSNPVSLKDIREALPNLHIVTLPNDFKRVTQSVNMGSPLLDSASGASITRNLEKMARSLSEGEGQLRTRGSRWSLLGWAQRA</sequence>
<keyword evidence="5" id="KW-1185">Reference proteome</keyword>
<evidence type="ECO:0000313" key="4">
    <source>
        <dbReference type="EMBL" id="SFH38899.1"/>
    </source>
</evidence>
<dbReference type="GO" id="GO:0005829">
    <property type="term" value="C:cytosol"/>
    <property type="evidence" value="ECO:0007669"/>
    <property type="project" value="TreeGrafter"/>
</dbReference>
<dbReference type="Proteomes" id="UP000199040">
    <property type="component" value="Unassembled WGS sequence"/>
</dbReference>
<dbReference type="PANTHER" id="PTHR43384">
    <property type="entry name" value="SEPTUM SITE-DETERMINING PROTEIN MIND HOMOLOG, CHLOROPLASTIC-RELATED"/>
    <property type="match status" value="1"/>
</dbReference>
<dbReference type="Pfam" id="PF13614">
    <property type="entry name" value="AAA_31"/>
    <property type="match status" value="1"/>
</dbReference>
<accession>A0A1I2ZN07</accession>
<dbReference type="Gene3D" id="3.40.50.2300">
    <property type="match status" value="1"/>
</dbReference>
<keyword evidence="1" id="KW-0547">Nucleotide-binding</keyword>
<dbReference type="PANTHER" id="PTHR43384:SF6">
    <property type="entry name" value="SEPTUM SITE-DETERMINING PROTEIN MIND HOMOLOG, CHLOROPLASTIC"/>
    <property type="match status" value="1"/>
</dbReference>
<dbReference type="GO" id="GO:0016887">
    <property type="term" value="F:ATP hydrolysis activity"/>
    <property type="evidence" value="ECO:0007669"/>
    <property type="project" value="TreeGrafter"/>
</dbReference>
<dbReference type="SUPFAM" id="SSF52172">
    <property type="entry name" value="CheY-like"/>
    <property type="match status" value="1"/>
</dbReference>
<dbReference type="InterPro" id="IPR050625">
    <property type="entry name" value="ParA/MinD_ATPase"/>
</dbReference>
<name>A0A1I2ZN07_9GAMM</name>
<dbReference type="InterPro" id="IPR025669">
    <property type="entry name" value="AAA_dom"/>
</dbReference>
<dbReference type="Gene3D" id="3.40.50.300">
    <property type="entry name" value="P-loop containing nucleotide triphosphate hydrolases"/>
    <property type="match status" value="1"/>
</dbReference>
<organism evidence="4 5">
    <name type="scientific">Modicisalibacter xianhensis</name>
    <dbReference type="NCBI Taxonomy" id="442341"/>
    <lineage>
        <taxon>Bacteria</taxon>
        <taxon>Pseudomonadati</taxon>
        <taxon>Pseudomonadota</taxon>
        <taxon>Gammaproteobacteria</taxon>
        <taxon>Oceanospirillales</taxon>
        <taxon>Halomonadaceae</taxon>
        <taxon>Modicisalibacter</taxon>
    </lineage>
</organism>
<proteinExistence type="predicted"/>